<feature type="compositionally biased region" description="Low complexity" evidence="1">
    <location>
        <begin position="382"/>
        <end position="423"/>
    </location>
</feature>
<accession>A0A7S2WMU9</accession>
<evidence type="ECO:0000313" key="2">
    <source>
        <dbReference type="EMBL" id="CAD9695894.1"/>
    </source>
</evidence>
<evidence type="ECO:0008006" key="3">
    <source>
        <dbReference type="Google" id="ProtNLM"/>
    </source>
</evidence>
<evidence type="ECO:0000256" key="1">
    <source>
        <dbReference type="SAM" id="MobiDB-lite"/>
    </source>
</evidence>
<dbReference type="EMBL" id="HBHJ01020093">
    <property type="protein sequence ID" value="CAD9695894.1"/>
    <property type="molecule type" value="Transcribed_RNA"/>
</dbReference>
<feature type="region of interest" description="Disordered" evidence="1">
    <location>
        <begin position="377"/>
        <end position="461"/>
    </location>
</feature>
<name>A0A7S2WMU9_9STRA</name>
<proteinExistence type="predicted"/>
<dbReference type="AlphaFoldDB" id="A0A7S2WMU9"/>
<protein>
    <recommendedName>
        <fullName evidence="3">Macro domain-containing protein</fullName>
    </recommendedName>
</protein>
<sequence length="461" mass="49944">MNRRITSFYGPREKKHKKTDWFENLFGFPEKKGYDHVQGQLSVKGKTLRSAANGRSFSIGTFETPSLGELRKRAVPRLEEAVGTLKLKLVSGDVSLFHGEEDNRFATFQAASQFNCLEFVSPVNTPEQGITKYTEDKTQGPACAIACAPATLYRNYFLPFPTVATSSSASSSTSSKGPVGQRNARQLNNAAEMLELLLDGDESDEMFVEGGYLLATDEVLEAVNRRLPDVDLEELKEAVRVGLHRDVQVTSTNWGKTPVDEEEQLVTQIFCSACPVSYSGNPVYLWETLATIVLEAAYEATLLSALENRLRHGGAAGSRRVYLTALGAGAFGNLMSWVVNALRRALDVVQGTDLEVYIVAYGKPDKRLLKLVKDFKTSTSTSGGSPAKEAPAASAAAASPRRHPAFSPSPHKAASSPSSSSTSPKKHHRSRDAGSEGDERRAPRMRLPLSPPAAAASSSSK</sequence>
<gene>
    <name evidence="2" type="ORF">RMAR1173_LOCUS13322</name>
</gene>
<dbReference type="PANTHER" id="PTHR35609:SF1">
    <property type="entry name" value="MACRO DOMAIN-CONTAINING PROTEIN"/>
    <property type="match status" value="1"/>
</dbReference>
<feature type="compositionally biased region" description="Low complexity" evidence="1">
    <location>
        <begin position="445"/>
        <end position="461"/>
    </location>
</feature>
<feature type="compositionally biased region" description="Basic and acidic residues" evidence="1">
    <location>
        <begin position="431"/>
        <end position="442"/>
    </location>
</feature>
<reference evidence="2" key="1">
    <citation type="submission" date="2021-01" db="EMBL/GenBank/DDBJ databases">
        <authorList>
            <person name="Corre E."/>
            <person name="Pelletier E."/>
            <person name="Niang G."/>
            <person name="Scheremetjew M."/>
            <person name="Finn R."/>
            <person name="Kale V."/>
            <person name="Holt S."/>
            <person name="Cochrane G."/>
            <person name="Meng A."/>
            <person name="Brown T."/>
            <person name="Cohen L."/>
        </authorList>
    </citation>
    <scope>NUCLEOTIDE SEQUENCE</scope>
    <source>
        <strain evidence="2">CCMP1243</strain>
    </source>
</reference>
<organism evidence="2">
    <name type="scientific">Rhizochromulina marina</name>
    <dbReference type="NCBI Taxonomy" id="1034831"/>
    <lineage>
        <taxon>Eukaryota</taxon>
        <taxon>Sar</taxon>
        <taxon>Stramenopiles</taxon>
        <taxon>Ochrophyta</taxon>
        <taxon>Dictyochophyceae</taxon>
        <taxon>Rhizochromulinales</taxon>
        <taxon>Rhizochromulina</taxon>
    </lineage>
</organism>
<dbReference type="PANTHER" id="PTHR35609">
    <property type="entry name" value="MACRO DOMAIN-CONTAINING PROTEIN"/>
    <property type="match status" value="1"/>
</dbReference>